<sequence>MNMDSLKDTKDNEELQFKAKRVFLNEKYLKMIEMMLPAYNIPTNTKDIEKNSKIIEIAIENLFKNDFLNRIKEF</sequence>
<name>A0A4U8UB84_9HELI</name>
<evidence type="ECO:0000313" key="2">
    <source>
        <dbReference type="Proteomes" id="UP000029920"/>
    </source>
</evidence>
<comment type="caution">
    <text evidence="1">The sequence shown here is derived from an EMBL/GenBank/DDBJ whole genome shotgun (WGS) entry which is preliminary data.</text>
</comment>
<keyword evidence="2" id="KW-1185">Reference proteome</keyword>
<organism evidence="1 2">
    <name type="scientific">Helicobacter apodemus</name>
    <dbReference type="NCBI Taxonomy" id="135569"/>
    <lineage>
        <taxon>Bacteria</taxon>
        <taxon>Pseudomonadati</taxon>
        <taxon>Campylobacterota</taxon>
        <taxon>Epsilonproteobacteria</taxon>
        <taxon>Campylobacterales</taxon>
        <taxon>Helicobacteraceae</taxon>
        <taxon>Helicobacter</taxon>
    </lineage>
</organism>
<dbReference type="Proteomes" id="UP000029920">
    <property type="component" value="Unassembled WGS sequence"/>
</dbReference>
<accession>A0A4U8UB84</accession>
<dbReference type="AlphaFoldDB" id="A0A4U8UB84"/>
<proteinExistence type="predicted"/>
<gene>
    <name evidence="1" type="ORF">LS72_010230</name>
</gene>
<dbReference type="RefSeq" id="WP_138155335.1">
    <property type="nucleotide sequence ID" value="NZ_JRPC02000053.1"/>
</dbReference>
<reference evidence="1 2" key="1">
    <citation type="journal article" date="2014" name="Genome Announc.">
        <title>Draft genome sequences of eight enterohepatic helicobacter species isolated from both laboratory and wild rodents.</title>
        <authorList>
            <person name="Sheh A."/>
            <person name="Shen Z."/>
            <person name="Fox J.G."/>
        </authorList>
    </citation>
    <scope>NUCLEOTIDE SEQUENCE [LARGE SCALE GENOMIC DNA]</scope>
    <source>
        <strain evidence="1 2">MIT-03-7007</strain>
    </source>
</reference>
<protein>
    <submittedName>
        <fullName evidence="1">Mobilization protein</fullName>
    </submittedName>
</protein>
<dbReference type="EMBL" id="JRPC02000053">
    <property type="protein sequence ID" value="TLE13117.1"/>
    <property type="molecule type" value="Genomic_DNA"/>
</dbReference>
<evidence type="ECO:0000313" key="1">
    <source>
        <dbReference type="EMBL" id="TLE13117.1"/>
    </source>
</evidence>